<feature type="transmembrane region" description="Helical" evidence="8">
    <location>
        <begin position="56"/>
        <end position="73"/>
    </location>
</feature>
<dbReference type="Pfam" id="PF00209">
    <property type="entry name" value="SNF"/>
    <property type="match status" value="1"/>
</dbReference>
<protein>
    <submittedName>
        <fullName evidence="9">Uncharacterized protein</fullName>
    </submittedName>
</protein>
<keyword evidence="4 8" id="KW-0812">Transmembrane</keyword>
<feature type="transmembrane region" description="Helical" evidence="8">
    <location>
        <begin position="212"/>
        <end position="231"/>
    </location>
</feature>
<proteinExistence type="inferred from homology"/>
<evidence type="ECO:0000256" key="5">
    <source>
        <dbReference type="ARBA" id="ARBA00022847"/>
    </source>
</evidence>
<feature type="transmembrane region" description="Helical" evidence="8">
    <location>
        <begin position="400"/>
        <end position="418"/>
    </location>
</feature>
<feature type="transmembrane region" description="Helical" evidence="8">
    <location>
        <begin position="85"/>
        <end position="105"/>
    </location>
</feature>
<keyword evidence="6 8" id="KW-1133">Transmembrane helix</keyword>
<sequence>MTAGDNNNNGISHGLPCCGTTSTSSSSDSINLEILIDDQSNPSENGEKRARWASKIPYVLTLIGYTIGFGDVWRFSHILHSNGGVAFLVPYTVLLFLEGVPLFLLELTIGQRMRMGAEAAFSQISPYLAGIGLTTGIICYVVGFYYNLLSAWVLAYFIDSLRSELPWKNCSTATNFNLTLLPECELTGQASKYYWYNHLLKISSGIEDSGEWNWYMAMCIIGAWIVVWLILLKGISTMQIVVYFTSTLPLLTFVCILVANHFLDGWEYGYTILWNPDWSVIYDPAVWLTAATQTFFSLGLAFGSLIVFASFNPATNDCHADAVTVTVINTVVSLLACVAVFPVLGSQGYKRFSECERRQVNDSSLVCDLDYEVRNSGGGTGLLFIAFAEAANQMPWFPPFWSALFYFALYLIGINSTYGTIEGAIMAVMDMKIVAWPRWVVTSLITGSLTAFSLVYAAGWGYYILDFFDVYFANWTLIVVAFLEVVSVGWGYGLARFSYDLKLMTGQKPSKLMLVCLRYFSPSILILLFGFAIYQMFDEDGFMYNRYNEFIGDIEKSEYPFYVIAIGFLIPIATVLCIPAHAFILWRKNKTNPNTVSERQKQIGGIVSDFPEDELRKLRGIENDSDVELLFDNFERKVIGDKNMEKLWEYLRQRNRSLESNKK</sequence>
<keyword evidence="10" id="KW-1185">Reference proteome</keyword>
<evidence type="ECO:0000256" key="1">
    <source>
        <dbReference type="ARBA" id="ARBA00004141"/>
    </source>
</evidence>
<evidence type="ECO:0000313" key="10">
    <source>
        <dbReference type="Proteomes" id="UP001642540"/>
    </source>
</evidence>
<keyword evidence="7 8" id="KW-0472">Membrane</keyword>
<dbReference type="InterPro" id="IPR037272">
    <property type="entry name" value="SNS_sf"/>
</dbReference>
<feature type="transmembrane region" description="Helical" evidence="8">
    <location>
        <begin position="471"/>
        <end position="495"/>
    </location>
</feature>
<reference evidence="9 10" key="1">
    <citation type="submission" date="2024-08" db="EMBL/GenBank/DDBJ databases">
        <authorList>
            <person name="Cucini C."/>
            <person name="Frati F."/>
        </authorList>
    </citation>
    <scope>NUCLEOTIDE SEQUENCE [LARGE SCALE GENOMIC DNA]</scope>
</reference>
<dbReference type="InterPro" id="IPR000175">
    <property type="entry name" value="Na/ntran_symport"/>
</dbReference>
<dbReference type="PRINTS" id="PR00176">
    <property type="entry name" value="NANEUSMPORT"/>
</dbReference>
<evidence type="ECO:0000256" key="7">
    <source>
        <dbReference type="ARBA" id="ARBA00023136"/>
    </source>
</evidence>
<feature type="transmembrane region" description="Helical" evidence="8">
    <location>
        <begin position="323"/>
        <end position="344"/>
    </location>
</feature>
<dbReference type="PROSITE" id="PS50267">
    <property type="entry name" value="NA_NEUROTRAN_SYMP_3"/>
    <property type="match status" value="1"/>
</dbReference>
<evidence type="ECO:0000256" key="3">
    <source>
        <dbReference type="ARBA" id="ARBA00022448"/>
    </source>
</evidence>
<comment type="caution">
    <text evidence="9">The sequence shown here is derived from an EMBL/GenBank/DDBJ whole genome shotgun (WGS) entry which is preliminary data.</text>
</comment>
<evidence type="ECO:0000256" key="8">
    <source>
        <dbReference type="SAM" id="Phobius"/>
    </source>
</evidence>
<keyword evidence="3" id="KW-0813">Transport</keyword>
<feature type="transmembrane region" description="Helical" evidence="8">
    <location>
        <begin position="126"/>
        <end position="146"/>
    </location>
</feature>
<dbReference type="PANTHER" id="PTHR11616:SF182">
    <property type="entry name" value="TRANSPORTER"/>
    <property type="match status" value="1"/>
</dbReference>
<name>A0ABP1RQB6_9HEXA</name>
<comment type="subcellular location">
    <subcellularLocation>
        <location evidence="1">Membrane</location>
        <topology evidence="1">Multi-pass membrane protein</topology>
    </subcellularLocation>
</comment>
<accession>A0ABP1RQB6</accession>
<evidence type="ECO:0000256" key="4">
    <source>
        <dbReference type="ARBA" id="ARBA00022692"/>
    </source>
</evidence>
<keyword evidence="5" id="KW-0769">Symport</keyword>
<dbReference type="Proteomes" id="UP001642540">
    <property type="component" value="Unassembled WGS sequence"/>
</dbReference>
<feature type="transmembrane region" description="Helical" evidence="8">
    <location>
        <begin position="285"/>
        <end position="311"/>
    </location>
</feature>
<feature type="transmembrane region" description="Helical" evidence="8">
    <location>
        <begin position="240"/>
        <end position="263"/>
    </location>
</feature>
<dbReference type="SUPFAM" id="SSF161070">
    <property type="entry name" value="SNF-like"/>
    <property type="match status" value="1"/>
</dbReference>
<dbReference type="EMBL" id="CAXLJM020000094">
    <property type="protein sequence ID" value="CAL8132882.1"/>
    <property type="molecule type" value="Genomic_DNA"/>
</dbReference>
<gene>
    <name evidence="9" type="ORF">ODALV1_LOCUS24806</name>
</gene>
<evidence type="ECO:0000313" key="9">
    <source>
        <dbReference type="EMBL" id="CAL8132882.1"/>
    </source>
</evidence>
<dbReference type="PANTHER" id="PTHR11616">
    <property type="entry name" value="SODIUM/CHLORIDE DEPENDENT TRANSPORTER"/>
    <property type="match status" value="1"/>
</dbReference>
<feature type="transmembrane region" description="Helical" evidence="8">
    <location>
        <begin position="561"/>
        <end position="586"/>
    </location>
</feature>
<evidence type="ECO:0000256" key="6">
    <source>
        <dbReference type="ARBA" id="ARBA00022989"/>
    </source>
</evidence>
<organism evidence="9 10">
    <name type="scientific">Orchesella dallaii</name>
    <dbReference type="NCBI Taxonomy" id="48710"/>
    <lineage>
        <taxon>Eukaryota</taxon>
        <taxon>Metazoa</taxon>
        <taxon>Ecdysozoa</taxon>
        <taxon>Arthropoda</taxon>
        <taxon>Hexapoda</taxon>
        <taxon>Collembola</taxon>
        <taxon>Entomobryomorpha</taxon>
        <taxon>Entomobryoidea</taxon>
        <taxon>Orchesellidae</taxon>
        <taxon>Orchesellinae</taxon>
        <taxon>Orchesella</taxon>
    </lineage>
</organism>
<feature type="transmembrane region" description="Helical" evidence="8">
    <location>
        <begin position="516"/>
        <end position="537"/>
    </location>
</feature>
<dbReference type="NCBIfam" id="NF037979">
    <property type="entry name" value="Na_transp"/>
    <property type="match status" value="1"/>
</dbReference>
<evidence type="ECO:0000256" key="2">
    <source>
        <dbReference type="ARBA" id="ARBA00006459"/>
    </source>
</evidence>
<comment type="similarity">
    <text evidence="2">Belongs to the sodium:neurotransmitter symporter (SNF) (TC 2.A.22) family.</text>
</comment>
<feature type="transmembrane region" description="Helical" evidence="8">
    <location>
        <begin position="439"/>
        <end position="465"/>
    </location>
</feature>